<protein>
    <recommendedName>
        <fullName evidence="8">Ferric oxidoreductase domain-containing protein</fullName>
    </recommendedName>
</protein>
<keyword evidence="6 7" id="KW-0472">Membrane</keyword>
<feature type="transmembrane region" description="Helical" evidence="7">
    <location>
        <begin position="187"/>
        <end position="206"/>
    </location>
</feature>
<dbReference type="InterPro" id="IPR013130">
    <property type="entry name" value="Fe3_Rdtase_TM_dom"/>
</dbReference>
<evidence type="ECO:0000256" key="1">
    <source>
        <dbReference type="ARBA" id="ARBA00004141"/>
    </source>
</evidence>
<dbReference type="GO" id="GO:0010181">
    <property type="term" value="F:FMN binding"/>
    <property type="evidence" value="ECO:0007669"/>
    <property type="project" value="TreeGrafter"/>
</dbReference>
<dbReference type="PANTHER" id="PTHR36964">
    <property type="entry name" value="PROTEIN-METHIONINE-SULFOXIDE REDUCTASE HEME-BINDING SUBUNIT MSRQ"/>
    <property type="match status" value="1"/>
</dbReference>
<dbReference type="PANTHER" id="PTHR36964:SF1">
    <property type="entry name" value="PROTEIN-METHIONINE-SULFOXIDE REDUCTASE HEME-BINDING SUBUNIT MSRQ"/>
    <property type="match status" value="1"/>
</dbReference>
<dbReference type="EMBL" id="UINC01061641">
    <property type="protein sequence ID" value="SVB87431.1"/>
    <property type="molecule type" value="Genomic_DNA"/>
</dbReference>
<feature type="transmembrane region" description="Helical" evidence="7">
    <location>
        <begin position="164"/>
        <end position="181"/>
    </location>
</feature>
<feature type="transmembrane region" description="Helical" evidence="7">
    <location>
        <begin position="66"/>
        <end position="88"/>
    </location>
</feature>
<dbReference type="GO" id="GO:0005886">
    <property type="term" value="C:plasma membrane"/>
    <property type="evidence" value="ECO:0007669"/>
    <property type="project" value="TreeGrafter"/>
</dbReference>
<evidence type="ECO:0000256" key="4">
    <source>
        <dbReference type="ARBA" id="ARBA00022989"/>
    </source>
</evidence>
<dbReference type="GO" id="GO:0020037">
    <property type="term" value="F:heme binding"/>
    <property type="evidence" value="ECO:0007669"/>
    <property type="project" value="TreeGrafter"/>
</dbReference>
<evidence type="ECO:0000256" key="6">
    <source>
        <dbReference type="ARBA" id="ARBA00023136"/>
    </source>
</evidence>
<evidence type="ECO:0000313" key="9">
    <source>
        <dbReference type="EMBL" id="SVB87431.1"/>
    </source>
</evidence>
<feature type="domain" description="Ferric oxidoreductase" evidence="8">
    <location>
        <begin position="62"/>
        <end position="176"/>
    </location>
</feature>
<dbReference type="AlphaFoldDB" id="A0A382HLR0"/>
<accession>A0A382HLR0</accession>
<keyword evidence="3 7" id="KW-0812">Transmembrane</keyword>
<feature type="transmembrane region" description="Helical" evidence="7">
    <location>
        <begin position="132"/>
        <end position="152"/>
    </location>
</feature>
<keyword evidence="5" id="KW-0408">Iron</keyword>
<evidence type="ECO:0000256" key="7">
    <source>
        <dbReference type="SAM" id="Phobius"/>
    </source>
</evidence>
<organism evidence="9">
    <name type="scientific">marine metagenome</name>
    <dbReference type="NCBI Taxonomy" id="408172"/>
    <lineage>
        <taxon>unclassified sequences</taxon>
        <taxon>metagenomes</taxon>
        <taxon>ecological metagenomes</taxon>
    </lineage>
</organism>
<comment type="subcellular location">
    <subcellularLocation>
        <location evidence="1">Membrane</location>
        <topology evidence="1">Multi-pass membrane protein</topology>
    </subcellularLocation>
</comment>
<feature type="transmembrane region" description="Helical" evidence="7">
    <location>
        <begin position="95"/>
        <end position="112"/>
    </location>
</feature>
<dbReference type="GO" id="GO:0016679">
    <property type="term" value="F:oxidoreductase activity, acting on diphenols and related substances as donors"/>
    <property type="evidence" value="ECO:0007669"/>
    <property type="project" value="TreeGrafter"/>
</dbReference>
<name>A0A382HLR0_9ZZZZ</name>
<feature type="transmembrane region" description="Helical" evidence="7">
    <location>
        <begin position="26"/>
        <end position="46"/>
    </location>
</feature>
<keyword evidence="2" id="KW-0813">Transport</keyword>
<proteinExistence type="inferred from homology"/>
<sequence length="220" mass="25674">MTAVPRSKLRFWSPSLWQVKRIIKPLVFVTSLIPFVWLLLEAFGLVGSGLGANPIEVIQDWLGLWALRFLLITLSISPLHQLTGIVWLLQLRRMLGLYAFFYASLHALNYLVLDKTFDFLAIIEDIIERQFITLGAASILLMIPLAVTSTKGWRRRLGKRWQKLHYLIYPIAIMVCWHFFWQVKQDILEPLVYCLILSTLLGYRFCRIYQQKYVTRDASA</sequence>
<dbReference type="HAMAP" id="MF_01207">
    <property type="entry name" value="MsrQ"/>
    <property type="match status" value="1"/>
</dbReference>
<evidence type="ECO:0000256" key="3">
    <source>
        <dbReference type="ARBA" id="ARBA00022692"/>
    </source>
</evidence>
<evidence type="ECO:0000259" key="8">
    <source>
        <dbReference type="Pfam" id="PF01794"/>
    </source>
</evidence>
<dbReference type="InterPro" id="IPR022837">
    <property type="entry name" value="MsrQ-like"/>
</dbReference>
<evidence type="ECO:0000256" key="5">
    <source>
        <dbReference type="ARBA" id="ARBA00023004"/>
    </source>
</evidence>
<gene>
    <name evidence="9" type="ORF">METZ01_LOCUS240285</name>
</gene>
<keyword evidence="4 7" id="KW-1133">Transmembrane helix</keyword>
<dbReference type="Pfam" id="PF01794">
    <property type="entry name" value="Ferric_reduct"/>
    <property type="match status" value="1"/>
</dbReference>
<reference evidence="9" key="1">
    <citation type="submission" date="2018-05" db="EMBL/GenBank/DDBJ databases">
        <authorList>
            <person name="Lanie J.A."/>
            <person name="Ng W.-L."/>
            <person name="Kazmierczak K.M."/>
            <person name="Andrzejewski T.M."/>
            <person name="Davidsen T.M."/>
            <person name="Wayne K.J."/>
            <person name="Tettelin H."/>
            <person name="Glass J.I."/>
            <person name="Rusch D."/>
            <person name="Podicherti R."/>
            <person name="Tsui H.-C.T."/>
            <person name="Winkler M.E."/>
        </authorList>
    </citation>
    <scope>NUCLEOTIDE SEQUENCE</scope>
</reference>
<evidence type="ECO:0000256" key="2">
    <source>
        <dbReference type="ARBA" id="ARBA00022448"/>
    </source>
</evidence>